<name>A0A3D9AY28_9FLAO</name>
<dbReference type="InterPro" id="IPR005901">
    <property type="entry name" value="GLPGLI"/>
</dbReference>
<proteinExistence type="predicted"/>
<keyword evidence="2" id="KW-1185">Reference proteome</keyword>
<comment type="caution">
    <text evidence="1">The sequence shown here is derived from an EMBL/GenBank/DDBJ whole genome shotgun (WGS) entry which is preliminary data.</text>
</comment>
<dbReference type="NCBIfam" id="TIGR01200">
    <property type="entry name" value="GLPGLI"/>
    <property type="match status" value="1"/>
</dbReference>
<dbReference type="Proteomes" id="UP000256257">
    <property type="component" value="Unassembled WGS sequence"/>
</dbReference>
<evidence type="ECO:0000313" key="1">
    <source>
        <dbReference type="EMBL" id="REC46245.1"/>
    </source>
</evidence>
<protein>
    <recommendedName>
        <fullName evidence="3">GLPGLI family protein</fullName>
    </recommendedName>
</protein>
<organism evidence="1 2">
    <name type="scientific">Chryseobacterium pennipullorum</name>
    <dbReference type="NCBI Taxonomy" id="2258963"/>
    <lineage>
        <taxon>Bacteria</taxon>
        <taxon>Pseudomonadati</taxon>
        <taxon>Bacteroidota</taxon>
        <taxon>Flavobacteriia</taxon>
        <taxon>Flavobacteriales</taxon>
        <taxon>Weeksellaceae</taxon>
        <taxon>Chryseobacterium group</taxon>
        <taxon>Chryseobacterium</taxon>
    </lineage>
</organism>
<dbReference type="Pfam" id="PF09697">
    <property type="entry name" value="Porph_ging"/>
    <property type="match status" value="1"/>
</dbReference>
<evidence type="ECO:0008006" key="3">
    <source>
        <dbReference type="Google" id="ProtNLM"/>
    </source>
</evidence>
<sequence>MKIINKMRNRILILSLLFFVTQILYSQDMKITYDMKYKEDSLSKETTTRKMLLLIHEGQSKFYTEKQYEVDSLRATGFKGFAVGDSDFYVIRNKKDITSKYYFKLRDVYKVTVSQALNWRIENQVEKKFGFACQKATLYHKGRHWEAWFTQEIPLLEGPYIFKGLPGLIVYMKDSTGSYEFSFAGLKKNFYPMDFENISPQPLEVSEDNLKKISLDYYNDPFREMKSGNVKAKVRDQKGNEIEPDFREMTKNVQSYLKKNNNPIELSDAIKYP</sequence>
<reference evidence="1 2" key="1">
    <citation type="submission" date="2018-06" db="EMBL/GenBank/DDBJ databases">
        <title>Novel Chryseobacterium species.</title>
        <authorList>
            <person name="Newman J."/>
            <person name="Hugo C."/>
            <person name="Oosthuizen L."/>
            <person name="Charimba G."/>
        </authorList>
    </citation>
    <scope>NUCLEOTIDE SEQUENCE [LARGE SCALE GENOMIC DNA]</scope>
    <source>
        <strain evidence="1 2">7_F195</strain>
    </source>
</reference>
<dbReference type="AlphaFoldDB" id="A0A3D9AY28"/>
<accession>A0A3D9AY28</accession>
<dbReference type="EMBL" id="QNVV01000014">
    <property type="protein sequence ID" value="REC46245.1"/>
    <property type="molecule type" value="Genomic_DNA"/>
</dbReference>
<evidence type="ECO:0000313" key="2">
    <source>
        <dbReference type="Proteomes" id="UP000256257"/>
    </source>
</evidence>
<gene>
    <name evidence="1" type="ORF">DRF67_14740</name>
</gene>